<evidence type="ECO:0000256" key="1">
    <source>
        <dbReference type="SAM" id="MobiDB-lite"/>
    </source>
</evidence>
<protein>
    <submittedName>
        <fullName evidence="2">Uncharacterized protein</fullName>
    </submittedName>
</protein>
<feature type="compositionally biased region" description="Gly residues" evidence="1">
    <location>
        <begin position="594"/>
        <end position="612"/>
    </location>
</feature>
<sequence length="612" mass="64656">MAEIKDEYIQWPGPATFPGAATTPAYDRYANGNTTVHSHKGWEWVEVDSPYQKAAAALAQSAVETAVQRASTVFGTVYYQRGNATDRPDFDGKAIGDTCRIQDPTTLNIVAEWKWTGLAWERMQVSGEQISNLDVGRLTAGSASINELAARKIAADTGKFLQLTTDQLTVTGNASFVDLTAKHVWSRIVSAEEGEFEKIRAGMLGANSVTADTIQVGALNGQVITGAVVQTSVAANRGLKITDSGMQVFDSTGWKSLDIDAVSGNIQIFGRIGRKDSWSECYFNDIVSRDSGKDVEPSGARYGVGLAFNSLQDDWWDGVITIMKASDGSPSLTMQGPLKKSDGKVSPYLTVGTTAISMYTTAGSSFSFNANGVFFNGSGAYWYSTGAELAYGKRGAASGSLWVAATQYRLRPTSWSVGGLWASPTAVTMEYNSSNQVWIGSDGVHMTGNKAFTMRVPGETVEHGLWLNHKCTESPYDGIEYWESVVLGEDGCARWVLPDYVPKIASVKAPWVVFAGGGASAVLVRGGYGVGAGAWYVDVVGEPGAVVPVLVKGARMIDVAVGEGGEPVMRDYARESPWGPGAPEAPGVSEVESAGGGVLAGAGGGDPGDLAG</sequence>
<feature type="region of interest" description="Disordered" evidence="1">
    <location>
        <begin position="574"/>
        <end position="612"/>
    </location>
</feature>
<reference evidence="2" key="1">
    <citation type="journal article" date="2021" name="Proc. Natl. Acad. Sci. U.S.A.">
        <title>A Catalog of Tens of Thousands of Viruses from Human Metagenomes Reveals Hidden Associations with Chronic Diseases.</title>
        <authorList>
            <person name="Tisza M.J."/>
            <person name="Buck C.B."/>
        </authorList>
    </citation>
    <scope>NUCLEOTIDE SEQUENCE</scope>
    <source>
        <strain evidence="2">CtZF426</strain>
    </source>
</reference>
<accession>A0A8S5RT93</accession>
<evidence type="ECO:0000313" key="2">
    <source>
        <dbReference type="EMBL" id="DAE92388.1"/>
    </source>
</evidence>
<dbReference type="EMBL" id="BK057799">
    <property type="protein sequence ID" value="DAE92388.1"/>
    <property type="molecule type" value="Genomic_DNA"/>
</dbReference>
<organism evidence="2">
    <name type="scientific">Siphoviridae sp. ctZF426</name>
    <dbReference type="NCBI Taxonomy" id="2827580"/>
    <lineage>
        <taxon>Viruses</taxon>
        <taxon>Duplodnaviria</taxon>
        <taxon>Heunggongvirae</taxon>
        <taxon>Uroviricota</taxon>
        <taxon>Caudoviricetes</taxon>
    </lineage>
</organism>
<name>A0A8S5RT93_9CAUD</name>
<proteinExistence type="predicted"/>